<proteinExistence type="predicted"/>
<dbReference type="InParanoid" id="D8QDW3"/>
<feature type="coiled-coil region" evidence="1">
    <location>
        <begin position="146"/>
        <end position="173"/>
    </location>
</feature>
<reference evidence="2 3" key="1">
    <citation type="journal article" date="2010" name="Nat. Biotechnol.">
        <title>Genome sequence of the model mushroom Schizophyllum commune.</title>
        <authorList>
            <person name="Ohm R.A."/>
            <person name="de Jong J.F."/>
            <person name="Lugones L.G."/>
            <person name="Aerts A."/>
            <person name="Kothe E."/>
            <person name="Stajich J.E."/>
            <person name="de Vries R.P."/>
            <person name="Record E."/>
            <person name="Levasseur A."/>
            <person name="Baker S.E."/>
            <person name="Bartholomew K.A."/>
            <person name="Coutinho P.M."/>
            <person name="Erdmann S."/>
            <person name="Fowler T.J."/>
            <person name="Gathman A.C."/>
            <person name="Lombard V."/>
            <person name="Henrissat B."/>
            <person name="Knabe N."/>
            <person name="Kuees U."/>
            <person name="Lilly W.W."/>
            <person name="Lindquist E."/>
            <person name="Lucas S."/>
            <person name="Magnuson J.K."/>
            <person name="Piumi F."/>
            <person name="Raudaskoski M."/>
            <person name="Salamov A."/>
            <person name="Schmutz J."/>
            <person name="Schwarze F.W.M.R."/>
            <person name="vanKuyk P.A."/>
            <person name="Horton J.S."/>
            <person name="Grigoriev I.V."/>
            <person name="Woesten H.A.B."/>
        </authorList>
    </citation>
    <scope>NUCLEOTIDE SEQUENCE [LARGE SCALE GENOMIC DNA]</scope>
    <source>
        <strain evidence="3">H4-8 / FGSC 9210</strain>
    </source>
</reference>
<feature type="non-terminal residue" evidence="2">
    <location>
        <position position="194"/>
    </location>
</feature>
<keyword evidence="1" id="KW-0175">Coiled coil</keyword>
<evidence type="ECO:0000256" key="1">
    <source>
        <dbReference type="SAM" id="Coils"/>
    </source>
</evidence>
<dbReference type="Proteomes" id="UP000007431">
    <property type="component" value="Unassembled WGS sequence"/>
</dbReference>
<name>D8QDW3_SCHCM</name>
<keyword evidence="3" id="KW-1185">Reference proteome</keyword>
<dbReference type="AlphaFoldDB" id="D8QDW3"/>
<dbReference type="EMBL" id="GL377310">
    <property type="protein sequence ID" value="EFI94058.1"/>
    <property type="molecule type" value="Genomic_DNA"/>
</dbReference>
<organism evidence="3">
    <name type="scientific">Schizophyllum commune (strain H4-8 / FGSC 9210)</name>
    <name type="common">Split gill fungus</name>
    <dbReference type="NCBI Taxonomy" id="578458"/>
    <lineage>
        <taxon>Eukaryota</taxon>
        <taxon>Fungi</taxon>
        <taxon>Dikarya</taxon>
        <taxon>Basidiomycota</taxon>
        <taxon>Agaricomycotina</taxon>
        <taxon>Agaricomycetes</taxon>
        <taxon>Agaricomycetidae</taxon>
        <taxon>Agaricales</taxon>
        <taxon>Schizophyllaceae</taxon>
        <taxon>Schizophyllum</taxon>
    </lineage>
</organism>
<accession>D8QDW3</accession>
<dbReference type="VEuPathDB" id="FungiDB:SCHCODRAFT_02671135"/>
<evidence type="ECO:0000313" key="2">
    <source>
        <dbReference type="EMBL" id="EFI94058.1"/>
    </source>
</evidence>
<sequence>MHAEALEDCHRAWDFTCLPVHITQNEVLQTVHLLKAEDERVERPVHDVLQLARTDRGPSAPDEVEKQFGRIPLAMVVAVGKDGVQRRRCDMREEPVRIHEQPDATQVQVVDGCRPLLRPDDRLVGVHFDVTERRCVLGEQGGDHANENVVGDIQAQEREAEEVRQAKNESSLAANYARDLRITRSRTRDVAGAK</sequence>
<evidence type="ECO:0000313" key="3">
    <source>
        <dbReference type="Proteomes" id="UP000007431"/>
    </source>
</evidence>
<gene>
    <name evidence="2" type="ORF">SCHCODRAFT_112049</name>
</gene>
<dbReference type="RefSeq" id="XP_003028961.1">
    <property type="nucleotide sequence ID" value="XM_003028915.1"/>
</dbReference>
<dbReference type="HOGENOM" id="CLU_1403188_0_0_1"/>
<dbReference type="GeneID" id="9591064"/>
<dbReference type="KEGG" id="scm:SCHCO_02671135"/>
<protein>
    <submittedName>
        <fullName evidence="2">Uncharacterized protein</fullName>
    </submittedName>
</protein>